<dbReference type="EMBL" id="CP024962">
    <property type="protein sequence ID" value="ATZ16615.1"/>
    <property type="molecule type" value="Genomic_DNA"/>
</dbReference>
<dbReference type="Pfam" id="PF00210">
    <property type="entry name" value="Ferritin"/>
    <property type="match status" value="1"/>
</dbReference>
<dbReference type="InterPro" id="IPR009078">
    <property type="entry name" value="Ferritin-like_SF"/>
</dbReference>
<organism evidence="1 2">
    <name type="scientific">Entomoplasma freundtii</name>
    <dbReference type="NCBI Taxonomy" id="74700"/>
    <lineage>
        <taxon>Bacteria</taxon>
        <taxon>Bacillati</taxon>
        <taxon>Mycoplasmatota</taxon>
        <taxon>Mollicutes</taxon>
        <taxon>Entomoplasmatales</taxon>
        <taxon>Entomoplasmataceae</taxon>
        <taxon>Entomoplasma</taxon>
    </lineage>
</organism>
<dbReference type="OrthoDB" id="9801481at2"/>
<dbReference type="KEGG" id="efr:EFREU_v1c05950"/>
<evidence type="ECO:0000313" key="2">
    <source>
        <dbReference type="Proteomes" id="UP000232222"/>
    </source>
</evidence>
<dbReference type="InterPro" id="IPR009040">
    <property type="entry name" value="Ferritin-like_diiron"/>
</dbReference>
<accession>A0A2K8NRZ1</accession>
<dbReference type="Proteomes" id="UP000232222">
    <property type="component" value="Chromosome"/>
</dbReference>
<dbReference type="GO" id="GO:0008199">
    <property type="term" value="F:ferric iron binding"/>
    <property type="evidence" value="ECO:0007669"/>
    <property type="project" value="InterPro"/>
</dbReference>
<dbReference type="AlphaFoldDB" id="A0A2K8NRZ1"/>
<dbReference type="PROSITE" id="PS50905">
    <property type="entry name" value="FERRITIN_LIKE"/>
    <property type="match status" value="1"/>
</dbReference>
<dbReference type="InterPro" id="IPR012347">
    <property type="entry name" value="Ferritin-like"/>
</dbReference>
<name>A0A2K8NRZ1_9MOLU</name>
<keyword evidence="2" id="KW-1185">Reference proteome</keyword>
<proteinExistence type="predicted"/>
<dbReference type="RefSeq" id="WP_100609684.1">
    <property type="nucleotide sequence ID" value="NZ_CP024962.1"/>
</dbReference>
<dbReference type="Gene3D" id="1.20.1260.10">
    <property type="match status" value="1"/>
</dbReference>
<sequence>MIKKELVNDITSFLNLHILTQMNCMQLSKELAQNGYPGFAWFYQVQAEDEFMHQRRIINFLQGTEGAGDYILEAPQFKPFKIDNPAEAIQYYIKMRQDTLAKVTKLKDNAYKAGDYLVSDFYNWFIKDYWTEISENQDVLDRVKMNPESLAGLDRRMGKRGEIEPDHVIHPMKIFIAD</sequence>
<dbReference type="SUPFAM" id="SSF47240">
    <property type="entry name" value="Ferritin-like"/>
    <property type="match status" value="1"/>
</dbReference>
<protein>
    <submittedName>
        <fullName evidence="1">Ferritin</fullName>
    </submittedName>
</protein>
<dbReference type="InterPro" id="IPR008331">
    <property type="entry name" value="Ferritin_DPS_dom"/>
</dbReference>
<gene>
    <name evidence="1" type="primary">ftn</name>
    <name evidence="1" type="ORF">EFREU_v1c05950</name>
</gene>
<evidence type="ECO:0000313" key="1">
    <source>
        <dbReference type="EMBL" id="ATZ16615.1"/>
    </source>
</evidence>
<reference evidence="1 2" key="1">
    <citation type="submission" date="2017-11" db="EMBL/GenBank/DDBJ databases">
        <title>Genome sequence of Entomoplasma freundtii BARC 318 (ATCC 51999).</title>
        <authorList>
            <person name="Lo W.-S."/>
            <person name="Gasparich G.E."/>
            <person name="Kuo C.-H."/>
        </authorList>
    </citation>
    <scope>NUCLEOTIDE SEQUENCE [LARGE SCALE GENOMIC DNA]</scope>
    <source>
        <strain evidence="1 2">BARC 318</strain>
    </source>
</reference>